<keyword evidence="3" id="KW-1185">Reference proteome</keyword>
<protein>
    <submittedName>
        <fullName evidence="2">Uncharacterized protein</fullName>
    </submittedName>
</protein>
<keyword evidence="1" id="KW-0812">Transmembrane</keyword>
<dbReference type="AlphaFoldDB" id="A0A1I3MWE0"/>
<dbReference type="STRING" id="390807.SAMN04488095_1977"/>
<evidence type="ECO:0000256" key="1">
    <source>
        <dbReference type="SAM" id="Phobius"/>
    </source>
</evidence>
<keyword evidence="1" id="KW-0472">Membrane</keyword>
<evidence type="ECO:0000313" key="3">
    <source>
        <dbReference type="Proteomes" id="UP000199110"/>
    </source>
</evidence>
<organism evidence="2 3">
    <name type="scientific">Jannaschia pohangensis</name>
    <dbReference type="NCBI Taxonomy" id="390807"/>
    <lineage>
        <taxon>Bacteria</taxon>
        <taxon>Pseudomonadati</taxon>
        <taxon>Pseudomonadota</taxon>
        <taxon>Alphaproteobacteria</taxon>
        <taxon>Rhodobacterales</taxon>
        <taxon>Roseobacteraceae</taxon>
        <taxon>Jannaschia</taxon>
    </lineage>
</organism>
<dbReference type="RefSeq" id="WP_092779727.1">
    <property type="nucleotide sequence ID" value="NZ_FORA01000002.1"/>
</dbReference>
<proteinExistence type="predicted"/>
<keyword evidence="1" id="KW-1133">Transmembrane helix</keyword>
<name>A0A1I3MWE0_9RHOB</name>
<dbReference type="Proteomes" id="UP000199110">
    <property type="component" value="Unassembled WGS sequence"/>
</dbReference>
<dbReference type="EMBL" id="FORA01000002">
    <property type="protein sequence ID" value="SFJ01252.1"/>
    <property type="molecule type" value="Genomic_DNA"/>
</dbReference>
<reference evidence="2 3" key="1">
    <citation type="submission" date="2016-10" db="EMBL/GenBank/DDBJ databases">
        <authorList>
            <person name="de Groot N.N."/>
        </authorList>
    </citation>
    <scope>NUCLEOTIDE SEQUENCE [LARGE SCALE GENOMIC DNA]</scope>
    <source>
        <strain evidence="2 3">DSM 19073</strain>
    </source>
</reference>
<dbReference type="OrthoDB" id="10015853at2"/>
<evidence type="ECO:0000313" key="2">
    <source>
        <dbReference type="EMBL" id="SFJ01252.1"/>
    </source>
</evidence>
<feature type="transmembrane region" description="Helical" evidence="1">
    <location>
        <begin position="139"/>
        <end position="160"/>
    </location>
</feature>
<accession>A0A1I3MWE0</accession>
<sequence length="245" mass="26449">MALDAFKRDVIAHARRKLVLSRDMDDAEWEPVAGARFDRTHGWLRNYENVRHESYVFMVMLYFILGIDGIDLDLCGANAAKRPDRDKYASPLSFRPDDQNAQRGLLMPILAAVPVGAAAGGGTPLGGGAILGGLTASQIAAAMFYSAALVVTGVLALDVISDALDTPVTQSEAETIAGHAGDASKAERERLRGCAECIWCQVNIQAQGTLIYGADVRPTRQGIGPLPAPENHICTRRCDYRRNDP</sequence>
<gene>
    <name evidence="2" type="ORF">SAMN04488095_1977</name>
</gene>